<evidence type="ECO:0000256" key="1">
    <source>
        <dbReference type="SAM" id="SignalP"/>
    </source>
</evidence>
<dbReference type="Gene3D" id="3.40.50.11970">
    <property type="match status" value="1"/>
</dbReference>
<name>A0AAW8VR83_9BACE</name>
<feature type="signal peptide" evidence="1">
    <location>
        <begin position="1"/>
        <end position="22"/>
    </location>
</feature>
<evidence type="ECO:0000313" key="2">
    <source>
        <dbReference type="EMBL" id="MDT4514561.1"/>
    </source>
</evidence>
<gene>
    <name evidence="2" type="ORF">RO785_26705</name>
</gene>
<dbReference type="AlphaFoldDB" id="A0AAW8VR83"/>
<reference evidence="2" key="1">
    <citation type="submission" date="2023-08" db="EMBL/GenBank/DDBJ databases">
        <title>Reintroducing virulent viruses to syntetic microbiomes.</title>
        <authorList>
            <person name="Wilde J."/>
            <person name="Boyes R."/>
            <person name="Robinson A.V."/>
            <person name="Daisley B.A."/>
            <person name="Allen-Vercoe E."/>
        </authorList>
    </citation>
    <scope>NUCLEOTIDE SEQUENCE</scope>
    <source>
        <strain evidence="2">225I_12FAA</strain>
    </source>
</reference>
<proteinExistence type="predicted"/>
<evidence type="ECO:0000313" key="3">
    <source>
        <dbReference type="Proteomes" id="UP001266995"/>
    </source>
</evidence>
<sequence>MNKYLNYLVAYLLSLAALSSCSDDNEPTPVPVPDPTPSGYCLMFYMSGGDPEHDILLMESARQAAEATGDDVAVTILMKTSGEGEGEAHNGTRRYTAQDGVLTQDTEFGSVDDFAVTDPARLSEFIRWSAEQYQGRRYLLVIGGHGGGFLPSIDLPEEETGTDGPQSRATLLDKGKVMTSSQLGDAIRQSGINLDALILHSCQQGSIEMLADWEGTADYLLGSPFSIPDYAYDYISLVNDLRQERGVEETLQRTVDRTINLWQEFHDEELSGMVVEVTRLRDLTALWDVLRETIDCMHNTMDVVNVTTDLPAVYGETYGQGYLRALFSKYEVDYDDFFQELRVTRAVDIVNFIHSAAIQSGNMRLASYVNRLDEVLKNIVVAHRQTDGKHDYIYNVYTNLSFYSFSQEERESYHKCRFDQLTGWGNFYEGLVDYVFKLHDSGLVLTPMAEHLIGKWEYVSRYVREADGGWEERDTPGEGYLSLSFRSNGEVVLKTTVEGVSVMDLTNWGDSDDETYTININNTSFKILKLTENELELGLGASGGYCISKILFHRMDDNHKGLAERMVGKWTMTKGYEKKDGEWVEMTENMPEQSWVEYRENGRLYMYTLYPGQEPIYEDFQWMVYEDTGFVLSAVNHQITLEDNDNTLIMAYHDPLDSSGEINPDHKYIFVRN</sequence>
<dbReference type="PROSITE" id="PS51257">
    <property type="entry name" value="PROKAR_LIPOPROTEIN"/>
    <property type="match status" value="1"/>
</dbReference>
<keyword evidence="1" id="KW-0732">Signal</keyword>
<comment type="caution">
    <text evidence="2">The sequence shown here is derived from an EMBL/GenBank/DDBJ whole genome shotgun (WGS) entry which is preliminary data.</text>
</comment>
<dbReference type="RefSeq" id="WP_313753512.1">
    <property type="nucleotide sequence ID" value="NZ_JAVSNH010000002.1"/>
</dbReference>
<dbReference type="PANTHER" id="PTHR37835:SF1">
    <property type="entry name" value="ALPHA-CLOSTRIPAIN"/>
    <property type="match status" value="1"/>
</dbReference>
<organism evidence="2 3">
    <name type="scientific">Bacteroides cellulosilyticus</name>
    <dbReference type="NCBI Taxonomy" id="246787"/>
    <lineage>
        <taxon>Bacteria</taxon>
        <taxon>Pseudomonadati</taxon>
        <taxon>Bacteroidota</taxon>
        <taxon>Bacteroidia</taxon>
        <taxon>Bacteroidales</taxon>
        <taxon>Bacteroidaceae</taxon>
        <taxon>Bacteroides</taxon>
    </lineage>
</organism>
<dbReference type="InterPro" id="IPR005077">
    <property type="entry name" value="Peptidase_C11"/>
</dbReference>
<dbReference type="PANTHER" id="PTHR37835">
    <property type="entry name" value="ALPHA-CLOSTRIPAIN"/>
    <property type="match status" value="1"/>
</dbReference>
<dbReference type="EMBL" id="JAVSNH010000002">
    <property type="protein sequence ID" value="MDT4514561.1"/>
    <property type="molecule type" value="Genomic_DNA"/>
</dbReference>
<protein>
    <submittedName>
        <fullName evidence="2">Clostripain-related cysteine peptidase</fullName>
    </submittedName>
</protein>
<feature type="chain" id="PRO_5043768235" evidence="1">
    <location>
        <begin position="23"/>
        <end position="673"/>
    </location>
</feature>
<dbReference type="Proteomes" id="UP001266995">
    <property type="component" value="Unassembled WGS sequence"/>
</dbReference>
<dbReference type="Pfam" id="PF03415">
    <property type="entry name" value="Peptidase_C11"/>
    <property type="match status" value="1"/>
</dbReference>
<accession>A0AAW8VR83</accession>